<feature type="region of interest" description="Disordered" evidence="6">
    <location>
        <begin position="207"/>
        <end position="245"/>
    </location>
</feature>
<dbReference type="InterPro" id="IPR036271">
    <property type="entry name" value="Tet_transcr_reg_TetR-rel_C_sf"/>
</dbReference>
<dbReference type="Pfam" id="PF13977">
    <property type="entry name" value="TetR_C_6"/>
    <property type="match status" value="1"/>
</dbReference>
<protein>
    <submittedName>
        <fullName evidence="8">AcrR family transcriptional regulator</fullName>
    </submittedName>
</protein>
<feature type="domain" description="HTH tetR-type" evidence="7">
    <location>
        <begin position="22"/>
        <end position="82"/>
    </location>
</feature>
<dbReference type="InterPro" id="IPR039538">
    <property type="entry name" value="BetI_C"/>
</dbReference>
<dbReference type="PANTHER" id="PTHR30055">
    <property type="entry name" value="HTH-TYPE TRANSCRIPTIONAL REGULATOR RUTR"/>
    <property type="match status" value="1"/>
</dbReference>
<evidence type="ECO:0000313" key="8">
    <source>
        <dbReference type="EMBL" id="MBP1922391.1"/>
    </source>
</evidence>
<dbReference type="AlphaFoldDB" id="A0A8T4GG18"/>
<evidence type="ECO:0000259" key="7">
    <source>
        <dbReference type="PROSITE" id="PS50977"/>
    </source>
</evidence>
<accession>A0A8T4GG18</accession>
<dbReference type="Gene3D" id="1.10.357.10">
    <property type="entry name" value="Tetracycline Repressor, domain 2"/>
    <property type="match status" value="1"/>
</dbReference>
<keyword evidence="1" id="KW-0678">Repressor</keyword>
<comment type="caution">
    <text evidence="8">The sequence shown here is derived from an EMBL/GenBank/DDBJ whole genome shotgun (WGS) entry which is preliminary data.</text>
</comment>
<keyword evidence="3 5" id="KW-0238">DNA-binding</keyword>
<keyword evidence="4" id="KW-0804">Transcription</keyword>
<dbReference type="Pfam" id="PF00440">
    <property type="entry name" value="TetR_N"/>
    <property type="match status" value="1"/>
</dbReference>
<feature type="compositionally biased region" description="Acidic residues" evidence="6">
    <location>
        <begin position="1"/>
        <end position="11"/>
    </location>
</feature>
<reference evidence="8" key="1">
    <citation type="submission" date="2021-03" db="EMBL/GenBank/DDBJ databases">
        <title>Genomic Encyclopedia of Type Strains, Phase IV (KMG-IV): sequencing the most valuable type-strain genomes for metagenomic binning, comparative biology and taxonomic classification.</title>
        <authorList>
            <person name="Goeker M."/>
        </authorList>
    </citation>
    <scope>NUCLEOTIDE SEQUENCE</scope>
    <source>
        <strain evidence="8">DSM 23564</strain>
    </source>
</reference>
<evidence type="ECO:0000256" key="4">
    <source>
        <dbReference type="ARBA" id="ARBA00023163"/>
    </source>
</evidence>
<dbReference type="GO" id="GO:0003700">
    <property type="term" value="F:DNA-binding transcription factor activity"/>
    <property type="evidence" value="ECO:0007669"/>
    <property type="project" value="TreeGrafter"/>
</dbReference>
<dbReference type="EMBL" id="JAGGKQ010000007">
    <property type="protein sequence ID" value="MBP1922391.1"/>
    <property type="molecule type" value="Genomic_DNA"/>
</dbReference>
<proteinExistence type="predicted"/>
<dbReference type="GO" id="GO:0000976">
    <property type="term" value="F:transcription cis-regulatory region binding"/>
    <property type="evidence" value="ECO:0007669"/>
    <property type="project" value="TreeGrafter"/>
</dbReference>
<organism evidence="8 9">
    <name type="scientific">Halorubrum alkaliphilum</name>
    <dbReference type="NCBI Taxonomy" id="261290"/>
    <lineage>
        <taxon>Archaea</taxon>
        <taxon>Methanobacteriati</taxon>
        <taxon>Methanobacteriota</taxon>
        <taxon>Stenosarchaea group</taxon>
        <taxon>Halobacteria</taxon>
        <taxon>Halobacteriales</taxon>
        <taxon>Haloferacaceae</taxon>
        <taxon>Halorubrum</taxon>
    </lineage>
</organism>
<evidence type="ECO:0000256" key="2">
    <source>
        <dbReference type="ARBA" id="ARBA00023015"/>
    </source>
</evidence>
<evidence type="ECO:0000256" key="5">
    <source>
        <dbReference type="PROSITE-ProRule" id="PRU00335"/>
    </source>
</evidence>
<keyword evidence="2" id="KW-0805">Transcription regulation</keyword>
<dbReference type="InterPro" id="IPR050109">
    <property type="entry name" value="HTH-type_TetR-like_transc_reg"/>
</dbReference>
<dbReference type="PROSITE" id="PS50977">
    <property type="entry name" value="HTH_TETR_2"/>
    <property type="match status" value="1"/>
</dbReference>
<dbReference type="RefSeq" id="WP_321168629.1">
    <property type="nucleotide sequence ID" value="NZ_JAGGKQ010000007.1"/>
</dbReference>
<evidence type="ECO:0000313" key="9">
    <source>
        <dbReference type="Proteomes" id="UP000823588"/>
    </source>
</evidence>
<evidence type="ECO:0000256" key="6">
    <source>
        <dbReference type="SAM" id="MobiDB-lite"/>
    </source>
</evidence>
<name>A0A8T4GG18_9EURY</name>
<evidence type="ECO:0000256" key="3">
    <source>
        <dbReference type="ARBA" id="ARBA00023125"/>
    </source>
</evidence>
<sequence>MSTEEAEEADTENAATENHEFDPLKTEIMRATYRALITQGYSDLTMQGIADEFAKSKSLLYYHYDGKADLLAEFLEFALHRFETEIAVEEDDPAEQLRTLVDRLVPEELEEDSYHVQIALLELRSEAPHEDLFRDQYTAVDERITAVISGILRRGVETGTFTDIDPETEAELLVSLLIGARTRRLTTYEEFDVRETRRALETYLDRLPSTEDGTTVGGAEPARDGMTIDEAGSTEDDDGPERPDH</sequence>
<dbReference type="SUPFAM" id="SSF46689">
    <property type="entry name" value="Homeodomain-like"/>
    <property type="match status" value="1"/>
</dbReference>
<gene>
    <name evidence="8" type="ORF">J2751_001399</name>
</gene>
<dbReference type="InterPro" id="IPR009057">
    <property type="entry name" value="Homeodomain-like_sf"/>
</dbReference>
<dbReference type="SUPFAM" id="SSF48498">
    <property type="entry name" value="Tetracyclin repressor-like, C-terminal domain"/>
    <property type="match status" value="1"/>
</dbReference>
<dbReference type="InterPro" id="IPR001647">
    <property type="entry name" value="HTH_TetR"/>
</dbReference>
<feature type="DNA-binding region" description="H-T-H motif" evidence="5">
    <location>
        <begin position="45"/>
        <end position="64"/>
    </location>
</feature>
<dbReference type="PANTHER" id="PTHR30055:SF234">
    <property type="entry name" value="HTH-TYPE TRANSCRIPTIONAL REGULATOR BETI"/>
    <property type="match status" value="1"/>
</dbReference>
<feature type="region of interest" description="Disordered" evidence="6">
    <location>
        <begin position="1"/>
        <end position="21"/>
    </location>
</feature>
<dbReference type="Proteomes" id="UP000823588">
    <property type="component" value="Unassembled WGS sequence"/>
</dbReference>
<evidence type="ECO:0000256" key="1">
    <source>
        <dbReference type="ARBA" id="ARBA00022491"/>
    </source>
</evidence>
<keyword evidence="9" id="KW-1185">Reference proteome</keyword>